<dbReference type="GO" id="GO:0005829">
    <property type="term" value="C:cytosol"/>
    <property type="evidence" value="ECO:0007669"/>
    <property type="project" value="TreeGrafter"/>
</dbReference>
<dbReference type="InterPro" id="IPR038765">
    <property type="entry name" value="Papain-like_cys_pep_sf"/>
</dbReference>
<dbReference type="OrthoDB" id="10062454at2759"/>
<dbReference type="SUPFAM" id="SSF54001">
    <property type="entry name" value="Cysteine proteinases"/>
    <property type="match status" value="2"/>
</dbReference>
<dbReference type="GO" id="GO:0016579">
    <property type="term" value="P:protein deubiquitination"/>
    <property type="evidence" value="ECO:0007669"/>
    <property type="project" value="InterPro"/>
</dbReference>
<gene>
    <name evidence="3" type="ORF">MEDL_39141</name>
</gene>
<feature type="domain" description="USP" evidence="2">
    <location>
        <begin position="579"/>
        <end position="1351"/>
    </location>
</feature>
<dbReference type="PANTHER" id="PTHR24006:SF905">
    <property type="entry name" value="UBIQUITIN CARBOXYL-TERMINAL HYDROLASE 1"/>
    <property type="match status" value="1"/>
</dbReference>
<keyword evidence="4" id="KW-1185">Reference proteome</keyword>
<proteinExistence type="predicted"/>
<dbReference type="GO" id="GO:0004843">
    <property type="term" value="F:cysteine-type deubiquitinase activity"/>
    <property type="evidence" value="ECO:0007669"/>
    <property type="project" value="UniProtKB-EC"/>
</dbReference>
<reference evidence="3" key="1">
    <citation type="submission" date="2021-03" db="EMBL/GenBank/DDBJ databases">
        <authorList>
            <person name="Bekaert M."/>
        </authorList>
    </citation>
    <scope>NUCLEOTIDE SEQUENCE</scope>
</reference>
<dbReference type="InterPro" id="IPR050164">
    <property type="entry name" value="Peptidase_C19"/>
</dbReference>
<dbReference type="EMBL" id="CAJPWZ010001866">
    <property type="protein sequence ID" value="CAG2226031.1"/>
    <property type="molecule type" value="Genomic_DNA"/>
</dbReference>
<dbReference type="GO" id="GO:0005634">
    <property type="term" value="C:nucleus"/>
    <property type="evidence" value="ECO:0007669"/>
    <property type="project" value="TreeGrafter"/>
</dbReference>
<dbReference type="PROSITE" id="PS50235">
    <property type="entry name" value="USP_3"/>
    <property type="match status" value="1"/>
</dbReference>
<accession>A0A8S3SWU3</accession>
<feature type="region of interest" description="Disordered" evidence="1">
    <location>
        <begin position="934"/>
        <end position="954"/>
    </location>
</feature>
<protein>
    <submittedName>
        <fullName evidence="3">USP1</fullName>
        <ecNumber evidence="3">3.4.19.12</ecNumber>
    </submittedName>
</protein>
<keyword evidence="3" id="KW-0378">Hydrolase</keyword>
<dbReference type="Gene3D" id="3.90.70.10">
    <property type="entry name" value="Cysteine proteinases"/>
    <property type="match status" value="2"/>
</dbReference>
<dbReference type="InterPro" id="IPR018200">
    <property type="entry name" value="USP_CS"/>
</dbReference>
<dbReference type="InterPro" id="IPR000742">
    <property type="entry name" value="EGF"/>
</dbReference>
<dbReference type="InterPro" id="IPR028889">
    <property type="entry name" value="USP"/>
</dbReference>
<dbReference type="Pfam" id="PF00443">
    <property type="entry name" value="UCH"/>
    <property type="match status" value="2"/>
</dbReference>
<feature type="region of interest" description="Disordered" evidence="1">
    <location>
        <begin position="1107"/>
        <end position="1135"/>
    </location>
</feature>
<feature type="compositionally biased region" description="Acidic residues" evidence="1">
    <location>
        <begin position="1109"/>
        <end position="1131"/>
    </location>
</feature>
<comment type="caution">
    <text evidence="3">The sequence shown here is derived from an EMBL/GenBank/DDBJ whole genome shotgun (WGS) entry which is preliminary data.</text>
</comment>
<dbReference type="InterPro" id="IPR001394">
    <property type="entry name" value="Peptidase_C19_UCH"/>
</dbReference>
<evidence type="ECO:0000313" key="4">
    <source>
        <dbReference type="Proteomes" id="UP000683360"/>
    </source>
</evidence>
<sequence>MMIERMSVRGSSCTTHCDRKGNPSACEIYYSDDVQITRAGDIRQGTGTCTAVDVCSGCNDGFYGGDKYCYMCGKIDKCLYRKCTDNNQNLICAWCDGEIADRPYWKAYTGDVDSRKSCQKTCSWRTDSTRCYPGTCADELAANCQCADNFSGTHCENRGSLKDTKIQFCQPMSKYEPIDFLNCKQSFYISSYTGPAWLPFQHDDKVIYTVSATNGGFLKVQDRDEYFNRNVEVINQHFYQGQTTTRDFEYHWDLVLPYHCSVASGTACAQFVSIQSDITNNPVITYSWGGWSDDMSGISHFQYQLFDLVHTAGGLMDGFSGKGSGTLPNGTTSATLSLTEPGVYTIHLSAFDNAGNSKTGRGIFFFDDESVVTLHGDDMKCETASKDTAYLWVIKDTPSVKIIWPERFQNIRHKHNSWLNPVLPLAAGADPIYEDLYGNRTNVEIQHMHGIVDFQVAYEVHDPTLKDSQIFTSLPANQLKDQFVSLSVDWADGDRLNVTVQAFDVLRESNMESLVVYRDVSPPIIENLWLVKGDRVNISVHSVEDFSEMTEVSDDITEKNVSFDGDTSITESSVVPAVSSLENLGNTCFLNSVLQILRFTPRFLDRLDDLYQELVQTEKLQKQDKQLKGDEDEDYKTPQTCELVKYLYKLYRTMERQEEKHHDIATEDVMSMAIKPEKILGAIRELNPMFEGSLQHDAQELLRCILCYLQDAEKEILKLKNSIQPVTLPNTNKLMNPIMQSFISAGKGREVKRDCSISHSENISQDLFHKPFISTEENCNKTDLLEQIDESESAMTGGSVEIISPEKMPECQIADIPLETKGSDCISIKRQRKKNSMVNANSENIMCDGKENGVVCISDISGENDSSQKDNQLSIMAMLKGSASCKRLGMRGAVLKNRMNINNSNNTEDHLMSNQERELLSCIDGVHGTEYTMETNENSSPETNSCNGEKFKESASPSKYSCIRKPLLSNGLSDAKISPLSEGSFNLKNSPMKNGLLNLKNSPLKNGMPVVKLENCDHVCDSPKKSVSAAYATQTLTPTHSPKNRVLSAMAKLDFSDQNNTSTKKKDFVEKLFMGTLMLRTKCTECEFSREKIEEFHDISVAVRKENIETSDDEDDAKEENCQSDDEEDDKDPSLPKLLESFCEVERLNGDNKYFCDKCQHHVEAERSLHYNVLPDVLSVHLKRFSTASGIFGYMSKINDHVRIPLSLPCLRHKCPSPCSRSDHRYRLYGLIAHAGVTLTSGHYLTYVRVFHSVQESSGSQDYSSPSTSKSPALNRSTLTSYNSQSQRALSESPRGDNLSKFVKIPSQKYEDCWLQCDDESVKVYSEEKFCSMLQDGSLLGTPYVLFYHKQNRVKIS</sequence>
<organism evidence="3 4">
    <name type="scientific">Mytilus edulis</name>
    <name type="common">Blue mussel</name>
    <dbReference type="NCBI Taxonomy" id="6550"/>
    <lineage>
        <taxon>Eukaryota</taxon>
        <taxon>Metazoa</taxon>
        <taxon>Spiralia</taxon>
        <taxon>Lophotrochozoa</taxon>
        <taxon>Mollusca</taxon>
        <taxon>Bivalvia</taxon>
        <taxon>Autobranchia</taxon>
        <taxon>Pteriomorphia</taxon>
        <taxon>Mytilida</taxon>
        <taxon>Mytiloidea</taxon>
        <taxon>Mytilidae</taxon>
        <taxon>Mytilinae</taxon>
        <taxon>Mytilus</taxon>
    </lineage>
</organism>
<evidence type="ECO:0000313" key="3">
    <source>
        <dbReference type="EMBL" id="CAG2226031.1"/>
    </source>
</evidence>
<dbReference type="EC" id="3.4.19.12" evidence="3"/>
<feature type="compositionally biased region" description="Polar residues" evidence="1">
    <location>
        <begin position="934"/>
        <end position="947"/>
    </location>
</feature>
<dbReference type="PROSITE" id="PS00022">
    <property type="entry name" value="EGF_1"/>
    <property type="match status" value="1"/>
</dbReference>
<evidence type="ECO:0000256" key="1">
    <source>
        <dbReference type="SAM" id="MobiDB-lite"/>
    </source>
</evidence>
<dbReference type="Proteomes" id="UP000683360">
    <property type="component" value="Unassembled WGS sequence"/>
</dbReference>
<dbReference type="PROSITE" id="PS00973">
    <property type="entry name" value="USP_2"/>
    <property type="match status" value="1"/>
</dbReference>
<dbReference type="PANTHER" id="PTHR24006">
    <property type="entry name" value="UBIQUITIN CARBOXYL-TERMINAL HYDROLASE"/>
    <property type="match status" value="1"/>
</dbReference>
<evidence type="ECO:0000259" key="2">
    <source>
        <dbReference type="PROSITE" id="PS50235"/>
    </source>
</evidence>
<name>A0A8S3SWU3_MYTED</name>